<organism evidence="1 2">
    <name type="scientific">Secundilactobacillus kimchicus JCM 15530</name>
    <dbReference type="NCBI Taxonomy" id="1302272"/>
    <lineage>
        <taxon>Bacteria</taxon>
        <taxon>Bacillati</taxon>
        <taxon>Bacillota</taxon>
        <taxon>Bacilli</taxon>
        <taxon>Lactobacillales</taxon>
        <taxon>Lactobacillaceae</taxon>
        <taxon>Secundilactobacillus</taxon>
    </lineage>
</organism>
<comment type="caution">
    <text evidence="1">The sequence shown here is derived from an EMBL/GenBank/DDBJ whole genome shotgun (WGS) entry which is preliminary data.</text>
</comment>
<dbReference type="AlphaFoldDB" id="A0A0R1HRC9"/>
<dbReference type="PATRIC" id="fig|1302272.5.peg.1346"/>
<evidence type="ECO:0000313" key="1">
    <source>
        <dbReference type="EMBL" id="KRK49014.1"/>
    </source>
</evidence>
<proteinExistence type="predicted"/>
<evidence type="ECO:0000313" key="2">
    <source>
        <dbReference type="Proteomes" id="UP000050911"/>
    </source>
</evidence>
<sequence>MKKMDEKTFESRYETARKSALSKLESKYHKEMQLASEKAAKDIETEENSMSVLMRYVLQAIDNRAVFEREMNHETLKAFLVDQDS</sequence>
<protein>
    <submittedName>
        <fullName evidence="1">Uncharacterized protein</fullName>
    </submittedName>
</protein>
<keyword evidence="2" id="KW-1185">Reference proteome</keyword>
<name>A0A0R1HRC9_9LACO</name>
<dbReference type="Proteomes" id="UP000050911">
    <property type="component" value="Unassembled WGS sequence"/>
</dbReference>
<gene>
    <name evidence="1" type="ORF">FC96_GL001338</name>
</gene>
<accession>A0A0R1HRC9</accession>
<dbReference type="EMBL" id="AZCX01000002">
    <property type="protein sequence ID" value="KRK49014.1"/>
    <property type="molecule type" value="Genomic_DNA"/>
</dbReference>
<reference evidence="1 2" key="1">
    <citation type="journal article" date="2015" name="Genome Announc.">
        <title>Expanding the biotechnology potential of lactobacilli through comparative genomics of 213 strains and associated genera.</title>
        <authorList>
            <person name="Sun Z."/>
            <person name="Harris H.M."/>
            <person name="McCann A."/>
            <person name="Guo C."/>
            <person name="Argimon S."/>
            <person name="Zhang W."/>
            <person name="Yang X."/>
            <person name="Jeffery I.B."/>
            <person name="Cooney J.C."/>
            <person name="Kagawa T.F."/>
            <person name="Liu W."/>
            <person name="Song Y."/>
            <person name="Salvetti E."/>
            <person name="Wrobel A."/>
            <person name="Rasinkangas P."/>
            <person name="Parkhill J."/>
            <person name="Rea M.C."/>
            <person name="O'Sullivan O."/>
            <person name="Ritari J."/>
            <person name="Douillard F.P."/>
            <person name="Paul Ross R."/>
            <person name="Yang R."/>
            <person name="Briner A.E."/>
            <person name="Felis G.E."/>
            <person name="de Vos W.M."/>
            <person name="Barrangou R."/>
            <person name="Klaenhammer T.R."/>
            <person name="Caufield P.W."/>
            <person name="Cui Y."/>
            <person name="Zhang H."/>
            <person name="O'Toole P.W."/>
        </authorList>
    </citation>
    <scope>NUCLEOTIDE SEQUENCE [LARGE SCALE GENOMIC DNA]</scope>
    <source>
        <strain evidence="1 2">JCM 15530</strain>
    </source>
</reference>